<evidence type="ECO:0000256" key="2">
    <source>
        <dbReference type="SAM" id="Phobius"/>
    </source>
</evidence>
<keyword evidence="2" id="KW-0812">Transmembrane</keyword>
<keyword evidence="2" id="KW-1133">Transmembrane helix</keyword>
<dbReference type="AlphaFoldDB" id="A0A2N8KWA2"/>
<accession>A0A2N8KWA2</accession>
<dbReference type="Pfam" id="PF00990">
    <property type="entry name" value="GGDEF"/>
    <property type="match status" value="1"/>
</dbReference>
<feature type="signal peptide" evidence="3">
    <location>
        <begin position="1"/>
        <end position="41"/>
    </location>
</feature>
<dbReference type="EMBL" id="POSP01000003">
    <property type="protein sequence ID" value="PND37682.1"/>
    <property type="molecule type" value="Genomic_DNA"/>
</dbReference>
<dbReference type="SUPFAM" id="SSF55073">
    <property type="entry name" value="Nucleotide cyclase"/>
    <property type="match status" value="1"/>
</dbReference>
<reference evidence="5 6" key="1">
    <citation type="submission" date="2018-01" db="EMBL/GenBank/DDBJ databases">
        <title>Draft genome sequence of Paucibacter aquatile CR182 isolated from freshwater of the Nakdong River.</title>
        <authorList>
            <person name="Choi A."/>
            <person name="Chung E.J."/>
        </authorList>
    </citation>
    <scope>NUCLEOTIDE SEQUENCE [LARGE SCALE GENOMIC DNA]</scope>
    <source>
        <strain evidence="5 6">CR182</strain>
    </source>
</reference>
<dbReference type="SMART" id="SM00062">
    <property type="entry name" value="PBPb"/>
    <property type="match status" value="2"/>
</dbReference>
<evidence type="ECO:0000256" key="3">
    <source>
        <dbReference type="SAM" id="SignalP"/>
    </source>
</evidence>
<dbReference type="Pfam" id="PF00497">
    <property type="entry name" value="SBP_bac_3"/>
    <property type="match status" value="2"/>
</dbReference>
<feature type="transmembrane region" description="Helical" evidence="2">
    <location>
        <begin position="538"/>
        <end position="557"/>
    </location>
</feature>
<dbReference type="PROSITE" id="PS50887">
    <property type="entry name" value="GGDEF"/>
    <property type="match status" value="1"/>
</dbReference>
<dbReference type="Proteomes" id="UP000235916">
    <property type="component" value="Unassembled WGS sequence"/>
</dbReference>
<evidence type="ECO:0000259" key="4">
    <source>
        <dbReference type="PROSITE" id="PS50887"/>
    </source>
</evidence>
<dbReference type="CDD" id="cd01007">
    <property type="entry name" value="PBP2_BvgS_HisK_like"/>
    <property type="match status" value="2"/>
</dbReference>
<comment type="caution">
    <text evidence="5">The sequence shown here is derived from an EMBL/GenBank/DDBJ whole genome shotgun (WGS) entry which is preliminary data.</text>
</comment>
<keyword evidence="6" id="KW-1185">Reference proteome</keyword>
<keyword evidence="2" id="KW-0472">Membrane</keyword>
<feature type="chain" id="PRO_5014951468" description="GGDEF domain-containing protein" evidence="3">
    <location>
        <begin position="42"/>
        <end position="750"/>
    </location>
</feature>
<dbReference type="SUPFAM" id="SSF53850">
    <property type="entry name" value="Periplasmic binding protein-like II"/>
    <property type="match status" value="2"/>
</dbReference>
<dbReference type="Gene3D" id="3.30.70.270">
    <property type="match status" value="1"/>
</dbReference>
<dbReference type="CDD" id="cd01949">
    <property type="entry name" value="GGDEF"/>
    <property type="match status" value="1"/>
</dbReference>
<dbReference type="InterPro" id="IPR043128">
    <property type="entry name" value="Rev_trsase/Diguanyl_cyclase"/>
</dbReference>
<evidence type="ECO:0000313" key="5">
    <source>
        <dbReference type="EMBL" id="PND37682.1"/>
    </source>
</evidence>
<proteinExistence type="predicted"/>
<dbReference type="NCBIfam" id="TIGR00254">
    <property type="entry name" value="GGDEF"/>
    <property type="match status" value="1"/>
</dbReference>
<name>A0A2N8KWA2_9BURK</name>
<organism evidence="5 6">
    <name type="scientific">Kinneretia aquatilis</name>
    <dbReference type="NCBI Taxonomy" id="2070761"/>
    <lineage>
        <taxon>Bacteria</taxon>
        <taxon>Pseudomonadati</taxon>
        <taxon>Pseudomonadota</taxon>
        <taxon>Betaproteobacteria</taxon>
        <taxon>Burkholderiales</taxon>
        <taxon>Sphaerotilaceae</taxon>
        <taxon>Roseateles</taxon>
    </lineage>
</organism>
<dbReference type="InterPro" id="IPR001638">
    <property type="entry name" value="Solute-binding_3/MltF_N"/>
</dbReference>
<dbReference type="Gene3D" id="3.40.190.10">
    <property type="entry name" value="Periplasmic binding protein-like II"/>
    <property type="match status" value="4"/>
</dbReference>
<dbReference type="InterPro" id="IPR000160">
    <property type="entry name" value="GGDEF_dom"/>
</dbReference>
<dbReference type="SMART" id="SM00267">
    <property type="entry name" value="GGDEF"/>
    <property type="match status" value="1"/>
</dbReference>
<evidence type="ECO:0000313" key="6">
    <source>
        <dbReference type="Proteomes" id="UP000235916"/>
    </source>
</evidence>
<keyword evidence="1 3" id="KW-0732">Signal</keyword>
<gene>
    <name evidence="5" type="ORF">C1O66_09210</name>
</gene>
<protein>
    <recommendedName>
        <fullName evidence="4">GGDEF domain-containing protein</fullName>
    </recommendedName>
</protein>
<sequence length="750" mass="83487">MSHLVVWVGLGVARLTRLTRFPVWVLGVFWGLAAAVSSAHAAPVSPQPAATAASAMIQLSEEERVWIDQHRHRSLSVGFDPFAGMDSFEFRGQRMGLLPALLKDMQSQLGLRLVPADVKGWDDAYSRFLRGEIDVLYGANPTPEREKIMRFTQAAQRYPYVVFARKESSVQTLGDLDGKTVGFLSADFVIEQLPKEFPNIKFQVASFDDQAAGLRALSEGRVDGFVTSGGGVEYEFLNQFPGLTLVAELKSITSDMTFAVAKERVLLSQIIDRYIAQRPAQIRALAQEAARSYNRKVLRLSPAELKWLDEHGEAVVGVAEDYLPFDHFDKGQYKGIAGATLQRIGDIIGIRFKVVGAPFAQLMDQARSGRVDVLNMAKTDDRLADFIFPRAISNERDIIVGLKSSPPVQDVYGLDGLRVAVIEGFWHEEYLRKNLKNPQIVTTASIIESLQLVRDGKVAYLIENPTVAEFYINGLGYGDVVKRGITSKDSFIYFGVSRRQPELAGIMDKVIPLIQFEEMKYLGIQSVPSLRNEANSRLLMLLALLGAALLLILVLTVRTVRKLIEQRAKTQFLHEREHLLYTDSLTGFHNRNYFSHRPDHGEPAQAADFPQAVVVADMNNLKHVNDAHGHAAGDALIQLFAETVRAQWPEADAYRIGGDEFLFLLPRRRESALLAELEALKTRCQNNRRELAPGFWVSPSAALGHAMRESPEQSLHACIAQADARMYEVKAGMKKRRSDHLPPGSLAEGV</sequence>
<dbReference type="PANTHER" id="PTHR35936">
    <property type="entry name" value="MEMBRANE-BOUND LYTIC MUREIN TRANSGLYCOSYLASE F"/>
    <property type="match status" value="1"/>
</dbReference>
<evidence type="ECO:0000256" key="1">
    <source>
        <dbReference type="ARBA" id="ARBA00022729"/>
    </source>
</evidence>
<dbReference type="InterPro" id="IPR029787">
    <property type="entry name" value="Nucleotide_cyclase"/>
</dbReference>
<feature type="domain" description="GGDEF" evidence="4">
    <location>
        <begin position="609"/>
        <end position="741"/>
    </location>
</feature>